<dbReference type="PROSITE" id="PS51658">
    <property type="entry name" value="BFN"/>
    <property type="match status" value="1"/>
</dbReference>
<organism evidence="2 3">
    <name type="scientific">Branchiibius hedensis</name>
    <dbReference type="NCBI Taxonomy" id="672460"/>
    <lineage>
        <taxon>Bacteria</taxon>
        <taxon>Bacillati</taxon>
        <taxon>Actinomycetota</taxon>
        <taxon>Actinomycetes</taxon>
        <taxon>Micrococcales</taxon>
        <taxon>Dermacoccaceae</taxon>
        <taxon>Branchiibius</taxon>
    </lineage>
</organism>
<dbReference type="PANTHER" id="PTHR15160">
    <property type="entry name" value="VON HIPPEL-LINDAU PROTEIN"/>
    <property type="match status" value="1"/>
</dbReference>
<dbReference type="InterPro" id="IPR003729">
    <property type="entry name" value="Bi_nuclease_dom"/>
</dbReference>
<dbReference type="RefSeq" id="WP_109684503.1">
    <property type="nucleotide sequence ID" value="NZ_QGDN01000001.1"/>
</dbReference>
<dbReference type="SUPFAM" id="SSF103256">
    <property type="entry name" value="Hypothetical protein TM0160"/>
    <property type="match status" value="1"/>
</dbReference>
<dbReference type="Pfam" id="PF02577">
    <property type="entry name" value="BFN_dom"/>
    <property type="match status" value="1"/>
</dbReference>
<proteinExistence type="predicted"/>
<dbReference type="InterPro" id="IPR036104">
    <property type="entry name" value="BFN_sf"/>
</dbReference>
<name>A0A2Y8ZR21_9MICO</name>
<dbReference type="GO" id="GO:0004518">
    <property type="term" value="F:nuclease activity"/>
    <property type="evidence" value="ECO:0007669"/>
    <property type="project" value="InterPro"/>
</dbReference>
<keyword evidence="3" id="KW-1185">Reference proteome</keyword>
<sequence>MREVEVMGVRVEMPTNKPIILLRERGGQRYVPIWIGAPEATAIAYAQQGVVPPRPLTHDLIVNLIDGLGHALSSVVITKMEEGVFFADVVIDEDRRIGSRSSDAIAIALRANIPIYVADQVLDEVGVEIADEEEEAEQVEKFREFLDNVSAEDFELGPDSDAPHEPPA</sequence>
<protein>
    <recommendedName>
        <fullName evidence="1">BFN domain-containing protein</fullName>
    </recommendedName>
</protein>
<dbReference type="AlphaFoldDB" id="A0A2Y8ZR21"/>
<dbReference type="OrthoDB" id="9788698at2"/>
<feature type="domain" description="BFN" evidence="1">
    <location>
        <begin position="1"/>
        <end position="129"/>
    </location>
</feature>
<evidence type="ECO:0000313" key="3">
    <source>
        <dbReference type="Proteomes" id="UP000250028"/>
    </source>
</evidence>
<dbReference type="Gene3D" id="3.10.690.10">
    <property type="entry name" value="Bifunctional nuclease domain"/>
    <property type="match status" value="1"/>
</dbReference>
<dbReference type="PANTHER" id="PTHR15160:SF1">
    <property type="entry name" value="VON HIPPEL-LINDAU DISEASE TUMOR SUPPRESSOR"/>
    <property type="match status" value="1"/>
</dbReference>
<evidence type="ECO:0000313" key="2">
    <source>
        <dbReference type="EMBL" id="SSA33866.1"/>
    </source>
</evidence>
<gene>
    <name evidence="2" type="ORF">SAMN04489750_1163</name>
</gene>
<dbReference type="Proteomes" id="UP000250028">
    <property type="component" value="Unassembled WGS sequence"/>
</dbReference>
<evidence type="ECO:0000259" key="1">
    <source>
        <dbReference type="PROSITE" id="PS51658"/>
    </source>
</evidence>
<reference evidence="3" key="1">
    <citation type="submission" date="2016-10" db="EMBL/GenBank/DDBJ databases">
        <authorList>
            <person name="Varghese N."/>
            <person name="Submissions S."/>
        </authorList>
    </citation>
    <scope>NUCLEOTIDE SEQUENCE [LARGE SCALE GENOMIC DNA]</scope>
    <source>
        <strain evidence="3">DSM 22951</strain>
    </source>
</reference>
<dbReference type="EMBL" id="UESZ01000001">
    <property type="protein sequence ID" value="SSA33866.1"/>
    <property type="molecule type" value="Genomic_DNA"/>
</dbReference>
<accession>A0A2Y8ZR21</accession>